<evidence type="ECO:0000313" key="4">
    <source>
        <dbReference type="EMBL" id="BDG04940.1"/>
    </source>
</evidence>
<accession>A0ABN6MVK1</accession>
<dbReference type="Gene3D" id="3.40.50.2300">
    <property type="match status" value="1"/>
</dbReference>
<name>A0ABN6MVK1_9BACT</name>
<dbReference type="SMART" id="SM00448">
    <property type="entry name" value="REC"/>
    <property type="match status" value="1"/>
</dbReference>
<proteinExistence type="predicted"/>
<dbReference type="SUPFAM" id="SSF52172">
    <property type="entry name" value="CheY-like"/>
    <property type="match status" value="1"/>
</dbReference>
<dbReference type="PANTHER" id="PTHR44591">
    <property type="entry name" value="STRESS RESPONSE REGULATOR PROTEIN 1"/>
    <property type="match status" value="1"/>
</dbReference>
<dbReference type="PANTHER" id="PTHR44591:SF18">
    <property type="entry name" value="REGULATORY PROTEIN"/>
    <property type="match status" value="1"/>
</dbReference>
<organism evidence="4 5">
    <name type="scientific">Anaeromyxobacter oryzae</name>
    <dbReference type="NCBI Taxonomy" id="2918170"/>
    <lineage>
        <taxon>Bacteria</taxon>
        <taxon>Pseudomonadati</taxon>
        <taxon>Myxococcota</taxon>
        <taxon>Myxococcia</taxon>
        <taxon>Myxococcales</taxon>
        <taxon>Cystobacterineae</taxon>
        <taxon>Anaeromyxobacteraceae</taxon>
        <taxon>Anaeromyxobacter</taxon>
    </lineage>
</organism>
<dbReference type="Pfam" id="PF00072">
    <property type="entry name" value="Response_reg"/>
    <property type="match status" value="1"/>
</dbReference>
<dbReference type="InterPro" id="IPR001789">
    <property type="entry name" value="Sig_transdc_resp-reg_receiver"/>
</dbReference>
<sequence>MSATAEPQPCVTVLLVDDDDANREAMTRALAHAGFDVLPAASGADALELARAHEPDVVVLDVILPDSGGLGLARAFRREHPRHPVPVLFITGLSPPAVRDALSPAPVLFKPFSRGDLVSRVRELARER</sequence>
<dbReference type="RefSeq" id="WP_248353454.1">
    <property type="nucleotide sequence ID" value="NZ_AP025591.1"/>
</dbReference>
<dbReference type="InterPro" id="IPR050595">
    <property type="entry name" value="Bact_response_regulator"/>
</dbReference>
<dbReference type="Proteomes" id="UP001162891">
    <property type="component" value="Chromosome"/>
</dbReference>
<dbReference type="EMBL" id="AP025591">
    <property type="protein sequence ID" value="BDG04940.1"/>
    <property type="molecule type" value="Genomic_DNA"/>
</dbReference>
<reference evidence="5" key="1">
    <citation type="journal article" date="2022" name="Int. J. Syst. Evol. Microbiol.">
        <title>Anaeromyxobacter oryzae sp. nov., Anaeromyxobacter diazotrophicus sp. nov. and Anaeromyxobacter paludicola sp. nov., isolated from paddy soils.</title>
        <authorList>
            <person name="Itoh H."/>
            <person name="Xu Z."/>
            <person name="Mise K."/>
            <person name="Masuda Y."/>
            <person name="Ushijima N."/>
            <person name="Hayakawa C."/>
            <person name="Shiratori Y."/>
            <person name="Senoo K."/>
        </authorList>
    </citation>
    <scope>NUCLEOTIDE SEQUENCE [LARGE SCALE GENOMIC DNA]</scope>
    <source>
        <strain evidence="5">Red232</strain>
    </source>
</reference>
<feature type="modified residue" description="4-aspartylphosphate" evidence="2">
    <location>
        <position position="61"/>
    </location>
</feature>
<keyword evidence="1 2" id="KW-0597">Phosphoprotein</keyword>
<gene>
    <name evidence="4" type="ORF">AMOR_39360</name>
</gene>
<evidence type="ECO:0000256" key="1">
    <source>
        <dbReference type="ARBA" id="ARBA00022553"/>
    </source>
</evidence>
<protein>
    <recommendedName>
        <fullName evidence="3">Response regulatory domain-containing protein</fullName>
    </recommendedName>
</protein>
<feature type="domain" description="Response regulatory" evidence="3">
    <location>
        <begin position="12"/>
        <end position="125"/>
    </location>
</feature>
<keyword evidence="5" id="KW-1185">Reference proteome</keyword>
<evidence type="ECO:0000259" key="3">
    <source>
        <dbReference type="PROSITE" id="PS50110"/>
    </source>
</evidence>
<evidence type="ECO:0000256" key="2">
    <source>
        <dbReference type="PROSITE-ProRule" id="PRU00169"/>
    </source>
</evidence>
<evidence type="ECO:0000313" key="5">
    <source>
        <dbReference type="Proteomes" id="UP001162891"/>
    </source>
</evidence>
<dbReference type="InterPro" id="IPR011006">
    <property type="entry name" value="CheY-like_superfamily"/>
</dbReference>
<dbReference type="PROSITE" id="PS50110">
    <property type="entry name" value="RESPONSE_REGULATORY"/>
    <property type="match status" value="1"/>
</dbReference>